<feature type="domain" description="LIM zinc-binding" evidence="7">
    <location>
        <begin position="603"/>
        <end position="662"/>
    </location>
</feature>
<dbReference type="PROSITE" id="PS00478">
    <property type="entry name" value="LIM_DOMAIN_1"/>
    <property type="match status" value="1"/>
</dbReference>
<keyword evidence="1 5" id="KW-0479">Metal-binding</keyword>
<feature type="compositionally biased region" description="Polar residues" evidence="6">
    <location>
        <begin position="80"/>
        <end position="98"/>
    </location>
</feature>
<feature type="compositionally biased region" description="Pro residues" evidence="6">
    <location>
        <begin position="493"/>
        <end position="505"/>
    </location>
</feature>
<dbReference type="EMBL" id="JAZGSY010000480">
    <property type="protein sequence ID" value="KAL1836021.1"/>
    <property type="molecule type" value="Genomic_DNA"/>
</dbReference>
<feature type="compositionally biased region" description="Polar residues" evidence="6">
    <location>
        <begin position="523"/>
        <end position="539"/>
    </location>
</feature>
<reference evidence="8 9" key="1">
    <citation type="journal article" date="2024" name="Commun. Biol.">
        <title>Comparative genomic analysis of thermophilic fungi reveals convergent evolutionary adaptations and gene losses.</title>
        <authorList>
            <person name="Steindorff A.S."/>
            <person name="Aguilar-Pontes M.V."/>
            <person name="Robinson A.J."/>
            <person name="Andreopoulos B."/>
            <person name="LaButti K."/>
            <person name="Kuo A."/>
            <person name="Mondo S."/>
            <person name="Riley R."/>
            <person name="Otillar R."/>
            <person name="Haridas S."/>
            <person name="Lipzen A."/>
            <person name="Grimwood J."/>
            <person name="Schmutz J."/>
            <person name="Clum A."/>
            <person name="Reid I.D."/>
            <person name="Moisan M.C."/>
            <person name="Butler G."/>
            <person name="Nguyen T.T.M."/>
            <person name="Dewar K."/>
            <person name="Conant G."/>
            <person name="Drula E."/>
            <person name="Henrissat B."/>
            <person name="Hansel C."/>
            <person name="Singer S."/>
            <person name="Hutchinson M.I."/>
            <person name="de Vries R.P."/>
            <person name="Natvig D.O."/>
            <person name="Powell A.J."/>
            <person name="Tsang A."/>
            <person name="Grigoriev I.V."/>
        </authorList>
    </citation>
    <scope>NUCLEOTIDE SEQUENCE [LARGE SCALE GENOMIC DNA]</scope>
    <source>
        <strain evidence="8 9">CBS 620.91</strain>
    </source>
</reference>
<evidence type="ECO:0000256" key="3">
    <source>
        <dbReference type="ARBA" id="ARBA00022833"/>
    </source>
</evidence>
<feature type="domain" description="LIM zinc-binding" evidence="7">
    <location>
        <begin position="539"/>
        <end position="602"/>
    </location>
</feature>
<dbReference type="InterPro" id="IPR001781">
    <property type="entry name" value="Znf_LIM"/>
</dbReference>
<feature type="compositionally biased region" description="Low complexity" evidence="6">
    <location>
        <begin position="344"/>
        <end position="368"/>
    </location>
</feature>
<dbReference type="PANTHER" id="PTHR24205:SF16">
    <property type="entry name" value="GH01042P-RELATED"/>
    <property type="match status" value="1"/>
</dbReference>
<feature type="compositionally biased region" description="Polar residues" evidence="6">
    <location>
        <begin position="184"/>
        <end position="196"/>
    </location>
</feature>
<evidence type="ECO:0000313" key="8">
    <source>
        <dbReference type="EMBL" id="KAL1836021.1"/>
    </source>
</evidence>
<dbReference type="SMART" id="SM00132">
    <property type="entry name" value="LIM"/>
    <property type="match status" value="2"/>
</dbReference>
<keyword evidence="3 5" id="KW-0862">Zinc</keyword>
<evidence type="ECO:0000259" key="7">
    <source>
        <dbReference type="PROSITE" id="PS50023"/>
    </source>
</evidence>
<evidence type="ECO:0000256" key="4">
    <source>
        <dbReference type="ARBA" id="ARBA00023038"/>
    </source>
</evidence>
<keyword evidence="9" id="KW-1185">Reference proteome</keyword>
<protein>
    <recommendedName>
        <fullName evidence="7">LIM zinc-binding domain-containing protein</fullName>
    </recommendedName>
</protein>
<feature type="region of interest" description="Disordered" evidence="6">
    <location>
        <begin position="33"/>
        <end position="542"/>
    </location>
</feature>
<feature type="compositionally biased region" description="Polar residues" evidence="6">
    <location>
        <begin position="455"/>
        <end position="464"/>
    </location>
</feature>
<feature type="region of interest" description="Disordered" evidence="6">
    <location>
        <begin position="663"/>
        <end position="698"/>
    </location>
</feature>
<evidence type="ECO:0000256" key="6">
    <source>
        <dbReference type="SAM" id="MobiDB-lite"/>
    </source>
</evidence>
<feature type="compositionally biased region" description="Polar residues" evidence="6">
    <location>
        <begin position="371"/>
        <end position="380"/>
    </location>
</feature>
<keyword evidence="4 5" id="KW-0440">LIM domain</keyword>
<dbReference type="CDD" id="cd09397">
    <property type="entry name" value="LIM1_UF1"/>
    <property type="match status" value="1"/>
</dbReference>
<feature type="compositionally biased region" description="Basic and acidic residues" evidence="6">
    <location>
        <begin position="475"/>
        <end position="492"/>
    </location>
</feature>
<name>A0ABR3V3K1_HUMIN</name>
<evidence type="ECO:0000256" key="5">
    <source>
        <dbReference type="PROSITE-ProRule" id="PRU00125"/>
    </source>
</evidence>
<feature type="compositionally biased region" description="Pro residues" evidence="6">
    <location>
        <begin position="435"/>
        <end position="444"/>
    </location>
</feature>
<accession>A0ABR3V3K1</accession>
<evidence type="ECO:0000256" key="1">
    <source>
        <dbReference type="ARBA" id="ARBA00022723"/>
    </source>
</evidence>
<organism evidence="8 9">
    <name type="scientific">Humicola insolens</name>
    <name type="common">Soft-rot fungus</name>
    <dbReference type="NCBI Taxonomy" id="85995"/>
    <lineage>
        <taxon>Eukaryota</taxon>
        <taxon>Fungi</taxon>
        <taxon>Dikarya</taxon>
        <taxon>Ascomycota</taxon>
        <taxon>Pezizomycotina</taxon>
        <taxon>Sordariomycetes</taxon>
        <taxon>Sordariomycetidae</taxon>
        <taxon>Sordariales</taxon>
        <taxon>Chaetomiaceae</taxon>
        <taxon>Mycothermus</taxon>
    </lineage>
</organism>
<feature type="compositionally biased region" description="Low complexity" evidence="6">
    <location>
        <begin position="323"/>
        <end position="337"/>
    </location>
</feature>
<sequence>MAAVGRESRFMPMVKCSTCGEQVEISLMGEHTCGGSGSAPEPTPPLPAASLFGRLMTNMPSFGNPLAPKEQPRTAPPPQVDTSAANRSFASQGQETPVSVSSGSQNSISPLTPNGGPGSGDADDYAAPRIARPDNAAPSANPPKPGLSLKDRLDAMSNMSGPFDPFRRPSTSSRTGPADLNERPGTSASNISSSSFGPPKMPRAPNGYGGFGAPTKASANTDEPPLTPNRAETFPRLSDRFAPPQRTPSAPLRAESLQPPMGPQSPANERPPTASESSRRPSRGPDTSRPPPPRGPSMMRPTTPNVPVINLAEEFGIGNPYHTSSESTSSSNSVNSSQPERRPSQASQASSRTSPPRSLSSRSGKGPSFDSMVSDTQSSVDGMRPKPPTVAPLKIIPRDKIGKPPPPERRPPREGGYDPRIDPRVQSSLDKGRSPIPPPTPISPRTPQDAFWGQRPNNILSPSATEPLPSPRWARSPDRADERLQPPPDELRPPPQNQPQPPRQLPPGFEEPREPRARPPAHTRSQSQPKGPTAPSSRGSCRACGDPITGKSISSADGRLTGRYHKACFVCTTCKEPFPTATFYVLNDRPYCELHYHKLNGSLCGSCGRGIEGQYLEDTSSGVKHHVGCFKCGECGMALRDGYFEVDGKAYCEKDAWRLVGRGNNYPGPPGPPGGHGGLRPPYMGLPGGPRPETGRDT</sequence>
<dbReference type="Gene3D" id="2.10.110.10">
    <property type="entry name" value="Cysteine Rich Protein"/>
    <property type="match status" value="2"/>
</dbReference>
<keyword evidence="2" id="KW-0677">Repeat</keyword>
<evidence type="ECO:0000256" key="2">
    <source>
        <dbReference type="ARBA" id="ARBA00022737"/>
    </source>
</evidence>
<evidence type="ECO:0000313" key="9">
    <source>
        <dbReference type="Proteomes" id="UP001583172"/>
    </source>
</evidence>
<feature type="compositionally biased region" description="Basic and acidic residues" evidence="6">
    <location>
        <begin position="396"/>
        <end position="423"/>
    </location>
</feature>
<dbReference type="PROSITE" id="PS50023">
    <property type="entry name" value="LIM_DOMAIN_2"/>
    <property type="match status" value="2"/>
</dbReference>
<dbReference type="SUPFAM" id="SSF57716">
    <property type="entry name" value="Glucocorticoid receptor-like (DNA-binding domain)"/>
    <property type="match status" value="1"/>
</dbReference>
<comment type="caution">
    <text evidence="8">The sequence shown here is derived from an EMBL/GenBank/DDBJ whole genome shotgun (WGS) entry which is preliminary data.</text>
</comment>
<dbReference type="Proteomes" id="UP001583172">
    <property type="component" value="Unassembled WGS sequence"/>
</dbReference>
<dbReference type="CDD" id="cd08368">
    <property type="entry name" value="LIM"/>
    <property type="match status" value="1"/>
</dbReference>
<feature type="compositionally biased region" description="Low complexity" evidence="6">
    <location>
        <begin position="99"/>
        <end position="109"/>
    </location>
</feature>
<dbReference type="PANTHER" id="PTHR24205">
    <property type="entry name" value="FOUR AND A HALF LIM DOMAINS PROTEIN"/>
    <property type="match status" value="1"/>
</dbReference>
<gene>
    <name evidence="8" type="ORF">VTJ49DRAFT_5686</name>
</gene>
<proteinExistence type="predicted"/>
<dbReference type="Pfam" id="PF00412">
    <property type="entry name" value="LIM"/>
    <property type="match status" value="2"/>
</dbReference>